<dbReference type="SUPFAM" id="SSF47473">
    <property type="entry name" value="EF-hand"/>
    <property type="match status" value="1"/>
</dbReference>
<evidence type="ECO:0000313" key="7">
    <source>
        <dbReference type="Proteomes" id="UP000751190"/>
    </source>
</evidence>
<dbReference type="Pfam" id="PF13499">
    <property type="entry name" value="EF-hand_7"/>
    <property type="match status" value="1"/>
</dbReference>
<feature type="domain" description="EF-hand" evidence="5">
    <location>
        <begin position="118"/>
        <end position="144"/>
    </location>
</feature>
<reference evidence="6" key="1">
    <citation type="submission" date="2021-05" db="EMBL/GenBank/DDBJ databases">
        <title>The genome of the haptophyte Pavlova lutheri (Diacronema luteri, Pavlovales) - a model for lipid biosynthesis in eukaryotic algae.</title>
        <authorList>
            <person name="Hulatt C.J."/>
            <person name="Posewitz M.C."/>
        </authorList>
    </citation>
    <scope>NUCLEOTIDE SEQUENCE</scope>
    <source>
        <strain evidence="6">NIVA-4/92</strain>
    </source>
</reference>
<protein>
    <recommendedName>
        <fullName evidence="5">EF-hand domain-containing protein</fullName>
    </recommendedName>
</protein>
<evidence type="ECO:0000256" key="4">
    <source>
        <dbReference type="SAM" id="MobiDB-lite"/>
    </source>
</evidence>
<dbReference type="Pfam" id="PF13202">
    <property type="entry name" value="EF-hand_5"/>
    <property type="match status" value="1"/>
</dbReference>
<name>A0A8J5X4C6_DIALT</name>
<dbReference type="PANTHER" id="PTHR34524">
    <property type="entry name" value="CALCYPHOSIN"/>
    <property type="match status" value="1"/>
</dbReference>
<sequence length="204" mass="24401">MATQKERRKIADQMAEDKARRDKERKEFQERQELEGLKRAFKRLDKKNDSKIDHDELLQELNFLEYKVDKDELNEIIWEIDDDDDNAVDWEEFKASFYRSRDDKTGYEPRKLFYLIEFMMADKDQSGSIDVEEFINIWYTRHGKEEADAKMTEYFGEDFTGGNIEITFTQFMDIQRQASRKSRRSANAMLPQVKPIHFLDGALL</sequence>
<dbReference type="Gene3D" id="1.10.238.10">
    <property type="entry name" value="EF-hand"/>
    <property type="match status" value="1"/>
</dbReference>
<proteinExistence type="predicted"/>
<evidence type="ECO:0000256" key="3">
    <source>
        <dbReference type="ARBA" id="ARBA00022837"/>
    </source>
</evidence>
<feature type="compositionally biased region" description="Basic and acidic residues" evidence="4">
    <location>
        <begin position="9"/>
        <end position="30"/>
    </location>
</feature>
<feature type="region of interest" description="Disordered" evidence="4">
    <location>
        <begin position="1"/>
        <end position="30"/>
    </location>
</feature>
<dbReference type="AlphaFoldDB" id="A0A8J5X4C6"/>
<evidence type="ECO:0000259" key="5">
    <source>
        <dbReference type="PROSITE" id="PS50222"/>
    </source>
</evidence>
<dbReference type="GO" id="GO:0005509">
    <property type="term" value="F:calcium ion binding"/>
    <property type="evidence" value="ECO:0007669"/>
    <property type="project" value="InterPro"/>
</dbReference>
<keyword evidence="1" id="KW-0479">Metal-binding</keyword>
<dbReference type="PROSITE" id="PS00018">
    <property type="entry name" value="EF_HAND_1"/>
    <property type="match status" value="2"/>
</dbReference>
<dbReference type="PROSITE" id="PS50222">
    <property type="entry name" value="EF_HAND_2"/>
    <property type="match status" value="3"/>
</dbReference>
<keyword evidence="3" id="KW-0106">Calcium</keyword>
<dbReference type="InterPro" id="IPR011992">
    <property type="entry name" value="EF-hand-dom_pair"/>
</dbReference>
<evidence type="ECO:0000256" key="2">
    <source>
        <dbReference type="ARBA" id="ARBA00022737"/>
    </source>
</evidence>
<evidence type="ECO:0000256" key="1">
    <source>
        <dbReference type="ARBA" id="ARBA00022723"/>
    </source>
</evidence>
<keyword evidence="7" id="KW-1185">Reference proteome</keyword>
<evidence type="ECO:0000313" key="6">
    <source>
        <dbReference type="EMBL" id="KAG8459063.1"/>
    </source>
</evidence>
<dbReference type="OrthoDB" id="26525at2759"/>
<comment type="caution">
    <text evidence="6">The sequence shown here is derived from an EMBL/GenBank/DDBJ whole genome shotgun (WGS) entry which is preliminary data.</text>
</comment>
<dbReference type="PANTHER" id="PTHR34524:SF6">
    <property type="entry name" value="CALCYPHOSINE LIKE"/>
    <property type="match status" value="1"/>
</dbReference>
<dbReference type="Proteomes" id="UP000751190">
    <property type="component" value="Unassembled WGS sequence"/>
</dbReference>
<keyword evidence="2" id="KW-0677">Repeat</keyword>
<dbReference type="InterPro" id="IPR002048">
    <property type="entry name" value="EF_hand_dom"/>
</dbReference>
<dbReference type="InterPro" id="IPR051581">
    <property type="entry name" value="Ca-bind"/>
</dbReference>
<gene>
    <name evidence="6" type="ORF">KFE25_002470</name>
</gene>
<dbReference type="OMA" id="VEDAMHI"/>
<accession>A0A8J5X4C6</accession>
<organism evidence="6 7">
    <name type="scientific">Diacronema lutheri</name>
    <name type="common">Unicellular marine alga</name>
    <name type="synonym">Monochrysis lutheri</name>
    <dbReference type="NCBI Taxonomy" id="2081491"/>
    <lineage>
        <taxon>Eukaryota</taxon>
        <taxon>Haptista</taxon>
        <taxon>Haptophyta</taxon>
        <taxon>Pavlovophyceae</taxon>
        <taxon>Pavlovales</taxon>
        <taxon>Pavlovaceae</taxon>
        <taxon>Diacronema</taxon>
    </lineage>
</organism>
<feature type="domain" description="EF-hand" evidence="5">
    <location>
        <begin position="32"/>
        <end position="67"/>
    </location>
</feature>
<dbReference type="InterPro" id="IPR018247">
    <property type="entry name" value="EF_Hand_1_Ca_BS"/>
</dbReference>
<feature type="domain" description="EF-hand" evidence="5">
    <location>
        <begin position="68"/>
        <end position="103"/>
    </location>
</feature>
<dbReference type="EMBL" id="JAGTXO010000044">
    <property type="protein sequence ID" value="KAG8459063.1"/>
    <property type="molecule type" value="Genomic_DNA"/>
</dbReference>